<comment type="caution">
    <text evidence="1">The sequence shown here is derived from an EMBL/GenBank/DDBJ whole genome shotgun (WGS) entry which is preliminary data.</text>
</comment>
<dbReference type="InterPro" id="IPR036986">
    <property type="entry name" value="S4_RNA-bd_sf"/>
</dbReference>
<dbReference type="EMBL" id="QGGY01000022">
    <property type="protein sequence ID" value="PWJ72094.1"/>
    <property type="molecule type" value="Genomic_DNA"/>
</dbReference>
<dbReference type="Proteomes" id="UP000245412">
    <property type="component" value="Unassembled WGS sequence"/>
</dbReference>
<reference evidence="1 2" key="1">
    <citation type="submission" date="2018-05" db="EMBL/GenBank/DDBJ databases">
        <authorList>
            <person name="Goeker M."/>
            <person name="Huntemann M."/>
            <person name="Clum A."/>
            <person name="Pillay M."/>
            <person name="Palaniappan K."/>
            <person name="Varghese N."/>
            <person name="Mikhailova N."/>
            <person name="Stamatis D."/>
            <person name="Reddy T."/>
            <person name="Daum C."/>
            <person name="Shapiro N."/>
            <person name="Ivanova N."/>
            <person name="Kyrpides N."/>
            <person name="Woyke T."/>
        </authorList>
    </citation>
    <scope>NUCLEOTIDE SEQUENCE [LARGE SCALE GENOMIC DNA]</scope>
    <source>
        <strain evidence="1 2">DSM 26524</strain>
    </source>
</reference>
<protein>
    <recommendedName>
        <fullName evidence="3">DUF1062 domain-containing protein</fullName>
    </recommendedName>
</protein>
<evidence type="ECO:0008006" key="3">
    <source>
        <dbReference type="Google" id="ProtNLM"/>
    </source>
</evidence>
<dbReference type="Pfam" id="PF06353">
    <property type="entry name" value="DUF1062"/>
    <property type="match status" value="1"/>
</dbReference>
<gene>
    <name evidence="1" type="ORF">C7383_1228</name>
</gene>
<dbReference type="RefSeq" id="WP_109748723.1">
    <property type="nucleotide sequence ID" value="NZ_JANKBI010000029.1"/>
</dbReference>
<dbReference type="GO" id="GO:0003723">
    <property type="term" value="F:RNA binding"/>
    <property type="evidence" value="ECO:0007669"/>
    <property type="project" value="InterPro"/>
</dbReference>
<keyword evidence="2" id="KW-1185">Reference proteome</keyword>
<proteinExistence type="predicted"/>
<dbReference type="Gene3D" id="3.10.290.10">
    <property type="entry name" value="RNA-binding S4 domain"/>
    <property type="match status" value="1"/>
</dbReference>
<dbReference type="AlphaFoldDB" id="A0AB73SXQ8"/>
<evidence type="ECO:0000313" key="1">
    <source>
        <dbReference type="EMBL" id="PWJ72094.1"/>
    </source>
</evidence>
<sequence>MGCYDKKICNCEWNEHLQKFDNYPNHADYVIHPQSSYRIIRNCPGCGCKTSYVNTGNFRVNANGNRVDIWLIYQCEKCRHTYNVTLYERVSPSSVGEDFRLFQENSRELALRWGCDKGLFQRNRAEIDLENIEYTIVHVRQVGRLEGNISICIRNPFELKIRTEKVLAEILEVSRSRLKSMIKEGRVEIQGRYIGRESKIEVRQDAPQGPLY</sequence>
<evidence type="ECO:0000313" key="2">
    <source>
        <dbReference type="Proteomes" id="UP000245412"/>
    </source>
</evidence>
<organism evidence="1 2">
    <name type="scientific">Murimonas intestini</name>
    <dbReference type="NCBI Taxonomy" id="1337051"/>
    <lineage>
        <taxon>Bacteria</taxon>
        <taxon>Bacillati</taxon>
        <taxon>Bacillota</taxon>
        <taxon>Clostridia</taxon>
        <taxon>Lachnospirales</taxon>
        <taxon>Lachnospiraceae</taxon>
        <taxon>Murimonas</taxon>
    </lineage>
</organism>
<name>A0AB73SXQ8_9FIRM</name>
<accession>A0AB73SXQ8</accession>
<dbReference type="InterPro" id="IPR009412">
    <property type="entry name" value="DUF1062"/>
</dbReference>